<evidence type="ECO:0000256" key="9">
    <source>
        <dbReference type="RuleBase" id="RU000688"/>
    </source>
</evidence>
<proteinExistence type="inferred from homology"/>
<evidence type="ECO:0000256" key="2">
    <source>
        <dbReference type="ARBA" id="ARBA00022475"/>
    </source>
</evidence>
<gene>
    <name evidence="12" type="ORF">pdam_00012637</name>
</gene>
<feature type="domain" description="G-protein coupled receptors family 1 profile" evidence="11">
    <location>
        <begin position="52"/>
        <end position="251"/>
    </location>
</feature>
<feature type="transmembrane region" description="Helical" evidence="10">
    <location>
        <begin position="72"/>
        <end position="92"/>
    </location>
</feature>
<dbReference type="GO" id="GO:0005886">
    <property type="term" value="C:plasma membrane"/>
    <property type="evidence" value="ECO:0007669"/>
    <property type="project" value="UniProtKB-SubCell"/>
</dbReference>
<dbReference type="EMBL" id="RCHS01001791">
    <property type="protein sequence ID" value="RMX51430.1"/>
    <property type="molecule type" value="Genomic_DNA"/>
</dbReference>
<feature type="transmembrane region" description="Helical" evidence="10">
    <location>
        <begin position="273"/>
        <end position="291"/>
    </location>
</feature>
<dbReference type="Gene3D" id="1.20.1070.10">
    <property type="entry name" value="Rhodopsin 7-helix transmembrane proteins"/>
    <property type="match status" value="2"/>
</dbReference>
<keyword evidence="6 10" id="KW-0472">Membrane</keyword>
<feature type="transmembrane region" description="Helical" evidence="10">
    <location>
        <begin position="235"/>
        <end position="253"/>
    </location>
</feature>
<sequence length="636" mass="71630">MFDNKNCTSRYQESANFSSDDCSREHPVSFLGAVDLSTSVIIAVLSPSAVVANALVLATIWKRTFTRTSFHFLLSGLAFTDFFTGLLAQPFFAASCLTNSINIRTIGESSSAYFIAITLIIITLISVERWLYMSQTSSSASRRRYFFLIMVFFLPIPATVICVLANHKDPAYEYVFAVTTAVEMSCCFLVTLFSYFKVYRILRHHQQQIRAHWGSQNFGQPTIDFSKNKKSVATMMYILLLFSVCFIPYIVAAPLKFTLDSKYEERAFVAEKVSMVLLFLSSTLNPGLYVWRMRDIRTGLKQLQNMKSTTYLLILNMACGDLVISTCTGVMLIRYLLFTSVWPLGRFGILLCKTSLYIALVSFLACIFSLVGITVDRFMAVSRPLKHKLCSKWTKIAIPVIWATSFLLPVGTLLEIDEIPNQSGNTTCSVTMSHANFMILASCFLLPFTLMSVLYPLISYRLWKRKMPGEINAQQQRIANRTARRVTFMMITVIVIFFICWAPQFVFSWLHPFAEQLVMKAPIWLIPFTILLKIFNGAVNPFVYAALETFSVVTSSLNTIQGTDLGLQQCANTQTKRKPAEHVQLLNFNSITYCGIMVTETKKLAVASPTVCKMAASFGLSFTLECFVGDIRMLAA</sequence>
<feature type="domain" description="G-protein coupled receptors family 1 profile" evidence="11">
    <location>
        <begin position="270"/>
        <end position="544"/>
    </location>
</feature>
<dbReference type="Proteomes" id="UP000275408">
    <property type="component" value="Unassembled WGS sequence"/>
</dbReference>
<dbReference type="CDD" id="cd00637">
    <property type="entry name" value="7tm_classA_rhodopsin-like"/>
    <property type="match status" value="2"/>
</dbReference>
<feature type="transmembrane region" description="Helical" evidence="10">
    <location>
        <begin position="312"/>
        <end position="336"/>
    </location>
</feature>
<keyword evidence="2" id="KW-1003">Cell membrane</keyword>
<feature type="transmembrane region" description="Helical" evidence="10">
    <location>
        <begin position="356"/>
        <end position="375"/>
    </location>
</feature>
<feature type="transmembrane region" description="Helical" evidence="10">
    <location>
        <begin position="112"/>
        <end position="133"/>
    </location>
</feature>
<evidence type="ECO:0000256" key="8">
    <source>
        <dbReference type="ARBA" id="ARBA00023224"/>
    </source>
</evidence>
<feature type="transmembrane region" description="Helical" evidence="10">
    <location>
        <begin position="145"/>
        <end position="166"/>
    </location>
</feature>
<keyword evidence="5 9" id="KW-0297">G-protein coupled receptor</keyword>
<organism evidence="12 13">
    <name type="scientific">Pocillopora damicornis</name>
    <name type="common">Cauliflower coral</name>
    <name type="synonym">Millepora damicornis</name>
    <dbReference type="NCBI Taxonomy" id="46731"/>
    <lineage>
        <taxon>Eukaryota</taxon>
        <taxon>Metazoa</taxon>
        <taxon>Cnidaria</taxon>
        <taxon>Anthozoa</taxon>
        <taxon>Hexacorallia</taxon>
        <taxon>Scleractinia</taxon>
        <taxon>Astrocoeniina</taxon>
        <taxon>Pocilloporidae</taxon>
        <taxon>Pocillopora</taxon>
    </lineage>
</organism>
<evidence type="ECO:0000313" key="13">
    <source>
        <dbReference type="Proteomes" id="UP000275408"/>
    </source>
</evidence>
<dbReference type="PROSITE" id="PS50262">
    <property type="entry name" value="G_PROTEIN_RECEP_F1_2"/>
    <property type="match status" value="2"/>
</dbReference>
<reference evidence="12 13" key="1">
    <citation type="journal article" date="2018" name="Sci. Rep.">
        <title>Comparative analysis of the Pocillopora damicornis genome highlights role of immune system in coral evolution.</title>
        <authorList>
            <person name="Cunning R."/>
            <person name="Bay R.A."/>
            <person name="Gillette P."/>
            <person name="Baker A.C."/>
            <person name="Traylor-Knowles N."/>
        </authorList>
    </citation>
    <scope>NUCLEOTIDE SEQUENCE [LARGE SCALE GENOMIC DNA]</scope>
    <source>
        <strain evidence="12">RSMAS</strain>
        <tissue evidence="12">Whole animal</tissue>
    </source>
</reference>
<evidence type="ECO:0000256" key="7">
    <source>
        <dbReference type="ARBA" id="ARBA00023170"/>
    </source>
</evidence>
<feature type="transmembrane region" description="Helical" evidence="10">
    <location>
        <begin position="40"/>
        <end position="60"/>
    </location>
</feature>
<name>A0A3M6UCM4_POCDA</name>
<dbReference type="InterPro" id="IPR000276">
    <property type="entry name" value="GPCR_Rhodpsn"/>
</dbReference>
<keyword evidence="7 9" id="KW-0675">Receptor</keyword>
<dbReference type="GO" id="GO:0004930">
    <property type="term" value="F:G protein-coupled receptor activity"/>
    <property type="evidence" value="ECO:0007669"/>
    <property type="project" value="UniProtKB-KW"/>
</dbReference>
<dbReference type="PANTHER" id="PTHR24228">
    <property type="entry name" value="B2 BRADYKININ RECEPTOR/ANGIOTENSIN II RECEPTOR"/>
    <property type="match status" value="1"/>
</dbReference>
<accession>A0A3M6UCM4</accession>
<keyword evidence="3 9" id="KW-0812">Transmembrane</keyword>
<dbReference type="PANTHER" id="PTHR24228:SF59">
    <property type="entry name" value="NEUROPEPTIDE RECEPTOR 15"/>
    <property type="match status" value="1"/>
</dbReference>
<feature type="transmembrane region" description="Helical" evidence="10">
    <location>
        <begin position="486"/>
        <end position="511"/>
    </location>
</feature>
<evidence type="ECO:0000256" key="5">
    <source>
        <dbReference type="ARBA" id="ARBA00023040"/>
    </source>
</evidence>
<comment type="similarity">
    <text evidence="9">Belongs to the G-protein coupled receptor 1 family.</text>
</comment>
<dbReference type="InterPro" id="IPR017452">
    <property type="entry name" value="GPCR_Rhodpsn_7TM"/>
</dbReference>
<comment type="caution">
    <text evidence="12">The sequence shown here is derived from an EMBL/GenBank/DDBJ whole genome shotgun (WGS) entry which is preliminary data.</text>
</comment>
<protein>
    <recommendedName>
        <fullName evidence="11">G-protein coupled receptors family 1 profile domain-containing protein</fullName>
    </recommendedName>
</protein>
<dbReference type="OrthoDB" id="5976603at2759"/>
<evidence type="ECO:0000259" key="11">
    <source>
        <dbReference type="PROSITE" id="PS50262"/>
    </source>
</evidence>
<feature type="transmembrane region" description="Helical" evidence="10">
    <location>
        <begin position="172"/>
        <end position="196"/>
    </location>
</feature>
<keyword evidence="13" id="KW-1185">Reference proteome</keyword>
<evidence type="ECO:0000313" key="12">
    <source>
        <dbReference type="EMBL" id="RMX51430.1"/>
    </source>
</evidence>
<dbReference type="SUPFAM" id="SSF81321">
    <property type="entry name" value="Family A G protein-coupled receptor-like"/>
    <property type="match status" value="2"/>
</dbReference>
<feature type="transmembrane region" description="Helical" evidence="10">
    <location>
        <begin position="523"/>
        <end position="547"/>
    </location>
</feature>
<evidence type="ECO:0000256" key="1">
    <source>
        <dbReference type="ARBA" id="ARBA00004651"/>
    </source>
</evidence>
<dbReference type="PROSITE" id="PS00237">
    <property type="entry name" value="G_PROTEIN_RECEP_F1_1"/>
    <property type="match status" value="1"/>
</dbReference>
<keyword evidence="4 10" id="KW-1133">Transmembrane helix</keyword>
<dbReference type="AlphaFoldDB" id="A0A3M6UCM4"/>
<comment type="subcellular location">
    <subcellularLocation>
        <location evidence="1">Cell membrane</location>
        <topology evidence="1">Multi-pass membrane protein</topology>
    </subcellularLocation>
</comment>
<keyword evidence="8 9" id="KW-0807">Transducer</keyword>
<dbReference type="PRINTS" id="PR00237">
    <property type="entry name" value="GPCRRHODOPSN"/>
</dbReference>
<evidence type="ECO:0000256" key="10">
    <source>
        <dbReference type="SAM" id="Phobius"/>
    </source>
</evidence>
<feature type="transmembrane region" description="Helical" evidence="10">
    <location>
        <begin position="434"/>
        <end position="458"/>
    </location>
</feature>
<evidence type="ECO:0000256" key="4">
    <source>
        <dbReference type="ARBA" id="ARBA00022989"/>
    </source>
</evidence>
<dbReference type="Pfam" id="PF00001">
    <property type="entry name" value="7tm_1"/>
    <property type="match status" value="2"/>
</dbReference>
<evidence type="ECO:0000256" key="3">
    <source>
        <dbReference type="ARBA" id="ARBA00022692"/>
    </source>
</evidence>
<evidence type="ECO:0000256" key="6">
    <source>
        <dbReference type="ARBA" id="ARBA00023136"/>
    </source>
</evidence>
<feature type="transmembrane region" description="Helical" evidence="10">
    <location>
        <begin position="396"/>
        <end position="414"/>
    </location>
</feature>